<dbReference type="PANTHER" id="PTHR10622">
    <property type="entry name" value="HET DOMAIN-CONTAINING PROTEIN"/>
    <property type="match status" value="1"/>
</dbReference>
<dbReference type="InterPro" id="IPR058525">
    <property type="entry name" value="DUF8212"/>
</dbReference>
<proteinExistence type="predicted"/>
<evidence type="ECO:0000259" key="2">
    <source>
        <dbReference type="Pfam" id="PF26640"/>
    </source>
</evidence>
<gene>
    <name evidence="3" type="ORF">S7711_06232</name>
</gene>
<dbReference type="OrthoDB" id="674604at2759"/>
<evidence type="ECO:0000259" key="1">
    <source>
        <dbReference type="Pfam" id="PF06985"/>
    </source>
</evidence>
<dbReference type="AlphaFoldDB" id="A0A084AWC6"/>
<keyword evidence="4" id="KW-1185">Reference proteome</keyword>
<evidence type="ECO:0000313" key="4">
    <source>
        <dbReference type="Proteomes" id="UP000028045"/>
    </source>
</evidence>
<feature type="domain" description="Heterokaryon incompatibility" evidence="1">
    <location>
        <begin position="21"/>
        <end position="101"/>
    </location>
</feature>
<dbReference type="HOGENOM" id="CLU_000288_138_11_1"/>
<dbReference type="Pfam" id="PF06985">
    <property type="entry name" value="HET"/>
    <property type="match status" value="1"/>
</dbReference>
<organism evidence="3 4">
    <name type="scientific">Stachybotrys chartarum (strain CBS 109288 / IBT 7711)</name>
    <name type="common">Toxic black mold</name>
    <name type="synonym">Stilbospora chartarum</name>
    <dbReference type="NCBI Taxonomy" id="1280523"/>
    <lineage>
        <taxon>Eukaryota</taxon>
        <taxon>Fungi</taxon>
        <taxon>Dikarya</taxon>
        <taxon>Ascomycota</taxon>
        <taxon>Pezizomycotina</taxon>
        <taxon>Sordariomycetes</taxon>
        <taxon>Hypocreomycetidae</taxon>
        <taxon>Hypocreales</taxon>
        <taxon>Stachybotryaceae</taxon>
        <taxon>Stachybotrys</taxon>
    </lineage>
</organism>
<dbReference type="PANTHER" id="PTHR10622:SF10">
    <property type="entry name" value="HET DOMAIN-CONTAINING PROTEIN"/>
    <property type="match status" value="1"/>
</dbReference>
<dbReference type="Pfam" id="PF26640">
    <property type="entry name" value="DUF8212"/>
    <property type="match status" value="1"/>
</dbReference>
<dbReference type="EMBL" id="KL648521">
    <property type="protein sequence ID" value="KEY69605.1"/>
    <property type="molecule type" value="Genomic_DNA"/>
</dbReference>
<evidence type="ECO:0000313" key="3">
    <source>
        <dbReference type="EMBL" id="KEY69605.1"/>
    </source>
</evidence>
<reference evidence="3 4" key="1">
    <citation type="journal article" date="2014" name="BMC Genomics">
        <title>Comparative genome sequencing reveals chemotype-specific gene clusters in the toxigenic black mold Stachybotrys.</title>
        <authorList>
            <person name="Semeiks J."/>
            <person name="Borek D."/>
            <person name="Otwinowski Z."/>
            <person name="Grishin N.V."/>
        </authorList>
    </citation>
    <scope>NUCLEOTIDE SEQUENCE [LARGE SCALE GENOMIC DNA]</scope>
    <source>
        <strain evidence="4">CBS 109288 / IBT 7711</strain>
    </source>
</reference>
<sequence>MRLINVDTLALEFFPGQSPPYAILSHTWTSEEVTLQEFGQPDASSKRGWRKIILLCDIVKQSSSIKYIWVDTCCIDKTSSAELSEAINAMFQWYREAEECHAFFDDVLRNEETGELGDDFEAARWFTRGWTLQELIAPRKMNFWDGKGKWLGTKQDLAPRVAARTRIDEEVLLSGNLSMASVAQKMSWAADRETTRLEDMAYCLLGIFNVNMPMIYGEGDKAFIRLQEEILKETDDHSIFAWDASSIPNGEGLIGVLAPSPQYFRGSADIGAYPSPGDALSISNRGIHLDMPILVDAQKTNKHVGMLSCFCKGDFTTVVSIGLKQDPDRQGTFSRDNTIIRRMSIRLETLKSQKACLVKRSATKSHGIADLVRRSCLVQYNDRFEALWGWPISNWQPNVKTTSSTLSLSSAPTERIEALLVLRESQFGRVLGVFITLASAGGKADALLWELPEAFKRAMPLDQVLRAVGYPHEDRGGLSQRLSPDWEVVVSCEKRVVGLQSPRGAGGMWVDQVNLSYRKTPRR</sequence>
<dbReference type="InterPro" id="IPR010730">
    <property type="entry name" value="HET"/>
</dbReference>
<accession>A0A084AWC6</accession>
<name>A0A084AWC6_STACB</name>
<protein>
    <submittedName>
        <fullName evidence="3">Uncharacterized protein</fullName>
    </submittedName>
</protein>
<dbReference type="Proteomes" id="UP000028045">
    <property type="component" value="Unassembled WGS sequence"/>
</dbReference>
<feature type="domain" description="DUF8212" evidence="2">
    <location>
        <begin position="221"/>
        <end position="244"/>
    </location>
</feature>